<dbReference type="PANTHER" id="PTHR13800:SF2">
    <property type="entry name" value="TRANSIENT RECEPTOR POTENTIAL CATION CHANNEL SUBFAMILY M MEMBER 2"/>
    <property type="match status" value="1"/>
</dbReference>
<evidence type="ECO:0000256" key="4">
    <source>
        <dbReference type="ARBA" id="ARBA00022475"/>
    </source>
</evidence>
<evidence type="ECO:0000256" key="10">
    <source>
        <dbReference type="ARBA" id="ARBA00023065"/>
    </source>
</evidence>
<evidence type="ECO:0000256" key="14">
    <source>
        <dbReference type="SAM" id="Phobius"/>
    </source>
</evidence>
<keyword evidence="3" id="KW-0813">Transport</keyword>
<dbReference type="Pfam" id="PF25508">
    <property type="entry name" value="TRPM2"/>
    <property type="match status" value="1"/>
</dbReference>
<dbReference type="EMBL" id="JAICCE010000011">
    <property type="protein sequence ID" value="KAG9271648.1"/>
    <property type="molecule type" value="Genomic_DNA"/>
</dbReference>
<dbReference type="InterPro" id="IPR057366">
    <property type="entry name" value="TRPM-like"/>
</dbReference>
<dbReference type="InterPro" id="IPR005821">
    <property type="entry name" value="Ion_trans_dom"/>
</dbReference>
<evidence type="ECO:0000313" key="19">
    <source>
        <dbReference type="Proteomes" id="UP000752171"/>
    </source>
</evidence>
<evidence type="ECO:0000256" key="13">
    <source>
        <dbReference type="SAM" id="MobiDB-lite"/>
    </source>
</evidence>
<evidence type="ECO:0000256" key="11">
    <source>
        <dbReference type="ARBA" id="ARBA00023136"/>
    </source>
</evidence>
<reference evidence="18 19" key="1">
    <citation type="submission" date="2021-07" db="EMBL/GenBank/DDBJ databases">
        <authorList>
            <person name="Imarazene B."/>
            <person name="Zahm M."/>
            <person name="Klopp C."/>
            <person name="Cabau C."/>
            <person name="Beille S."/>
            <person name="Jouanno E."/>
            <person name="Castinel A."/>
            <person name="Lluch J."/>
            <person name="Gil L."/>
            <person name="Kuchtly C."/>
            <person name="Lopez Roques C."/>
            <person name="Donnadieu C."/>
            <person name="Parrinello H."/>
            <person name="Journot L."/>
            <person name="Du K."/>
            <person name="Schartl M."/>
            <person name="Retaux S."/>
            <person name="Guiguen Y."/>
        </authorList>
    </citation>
    <scope>NUCLEOTIDE SEQUENCE [LARGE SCALE GENOMIC DNA]</scope>
    <source>
        <strain evidence="18">Pach_M1</strain>
        <tissue evidence="18">Testis</tissue>
    </source>
</reference>
<feature type="transmembrane region" description="Helical" evidence="14">
    <location>
        <begin position="969"/>
        <end position="986"/>
    </location>
</feature>
<feature type="transmembrane region" description="Helical" evidence="14">
    <location>
        <begin position="748"/>
        <end position="767"/>
    </location>
</feature>
<feature type="transmembrane region" description="Helical" evidence="14">
    <location>
        <begin position="1057"/>
        <end position="1082"/>
    </location>
</feature>
<comment type="caution">
    <text evidence="18">The sequence shown here is derived from an EMBL/GenBank/DDBJ whole genome shotgun (WGS) entry which is preliminary data.</text>
</comment>
<dbReference type="Gene3D" id="3.90.79.10">
    <property type="entry name" value="Nucleoside Triphosphate Pyrophosphohydrolase"/>
    <property type="match status" value="1"/>
</dbReference>
<dbReference type="PANTHER" id="PTHR13800">
    <property type="entry name" value="TRANSIENT RECEPTOR POTENTIAL CATION CHANNEL, SUBFAMILY M, MEMBER 6"/>
    <property type="match status" value="1"/>
</dbReference>
<feature type="transmembrane region" description="Helical" evidence="14">
    <location>
        <begin position="1114"/>
        <end position="1133"/>
    </location>
</feature>
<evidence type="ECO:0000256" key="5">
    <source>
        <dbReference type="ARBA" id="ARBA00022568"/>
    </source>
</evidence>
<keyword evidence="9 14" id="KW-1133">Transmembrane helix</keyword>
<dbReference type="OrthoDB" id="310870at2759"/>
<dbReference type="Pfam" id="PF00520">
    <property type="entry name" value="Ion_trans"/>
    <property type="match status" value="1"/>
</dbReference>
<dbReference type="GO" id="GO:0099604">
    <property type="term" value="F:ligand-gated calcium channel activity"/>
    <property type="evidence" value="ECO:0007669"/>
    <property type="project" value="TreeGrafter"/>
</dbReference>
<protein>
    <submittedName>
        <fullName evidence="18">Transient receptor potential cation channel subfamily M member 2-like</fullName>
    </submittedName>
</protein>
<feature type="transmembrane region" description="Helical" evidence="14">
    <location>
        <begin position="902"/>
        <end position="922"/>
    </location>
</feature>
<feature type="region of interest" description="Disordered" evidence="13">
    <location>
        <begin position="1493"/>
        <end position="1513"/>
    </location>
</feature>
<accession>A0A8T2LHU0</accession>
<dbReference type="SUPFAM" id="SSF55811">
    <property type="entry name" value="Nudix"/>
    <property type="match status" value="1"/>
</dbReference>
<gene>
    <name evidence="18" type="primary">TRPM2</name>
    <name evidence="18" type="ORF">AMEX_G14595</name>
</gene>
<evidence type="ECO:0000256" key="1">
    <source>
        <dbReference type="ARBA" id="ARBA00004651"/>
    </source>
</evidence>
<comment type="similarity">
    <text evidence="2">Belongs to the transient receptor (TC 1.A.4) family. LTrpC subfamily. TRPM2 sub-subfamily.</text>
</comment>
<dbReference type="InterPro" id="IPR050927">
    <property type="entry name" value="TRPM"/>
</dbReference>
<keyword evidence="8" id="KW-0106">Calcium</keyword>
<feature type="compositionally biased region" description="Basic and acidic residues" evidence="13">
    <location>
        <begin position="1312"/>
        <end position="1326"/>
    </location>
</feature>
<keyword evidence="10" id="KW-0406">Ion transport</keyword>
<evidence type="ECO:0000256" key="6">
    <source>
        <dbReference type="ARBA" id="ARBA00022673"/>
    </source>
</evidence>
<evidence type="ECO:0000259" key="15">
    <source>
        <dbReference type="Pfam" id="PF00520"/>
    </source>
</evidence>
<comment type="subcellular location">
    <subcellularLocation>
        <location evidence="1">Cell membrane</location>
        <topology evidence="1">Multi-pass membrane protein</topology>
    </subcellularLocation>
</comment>
<dbReference type="Proteomes" id="UP000752171">
    <property type="component" value="Unassembled WGS sequence"/>
</dbReference>
<name>A0A8T2LHU0_ASTMX</name>
<keyword evidence="12" id="KW-0407">Ion channel</keyword>
<keyword evidence="11 14" id="KW-0472">Membrane</keyword>
<evidence type="ECO:0000256" key="8">
    <source>
        <dbReference type="ARBA" id="ARBA00022837"/>
    </source>
</evidence>
<feature type="domain" description="TRPM-like" evidence="17">
    <location>
        <begin position="473"/>
        <end position="726"/>
    </location>
</feature>
<dbReference type="GO" id="GO:0005886">
    <property type="term" value="C:plasma membrane"/>
    <property type="evidence" value="ECO:0007669"/>
    <property type="project" value="UniProtKB-SubCell"/>
</dbReference>
<keyword evidence="18" id="KW-0675">Receptor</keyword>
<evidence type="ECO:0000256" key="7">
    <source>
        <dbReference type="ARBA" id="ARBA00022692"/>
    </source>
</evidence>
<evidence type="ECO:0000256" key="2">
    <source>
        <dbReference type="ARBA" id="ARBA00009501"/>
    </source>
</evidence>
<evidence type="ECO:0000259" key="16">
    <source>
        <dbReference type="Pfam" id="PF18139"/>
    </source>
</evidence>
<dbReference type="Pfam" id="PF18139">
    <property type="entry name" value="LSDAT_euk"/>
    <property type="match status" value="1"/>
</dbReference>
<sequence>MRFVSNFHRILKIIFLSPEINLDKKGTMFELPNMGNNVHPVEANTLQLWKVGMEAVQLCIKKRCSLSCWVKENITKKECCFYVEDGREGICMCGYPKVQHTDEAIKPEEFMGEQWDPHRHIREAPTDAYGDISFGGIGQKTSKYIRVSSNTRVDLLYQLMTEQWKLHPPNLLISVTGGAKNFYMKTHLKDKFRRGLIKVAQSTGAWILTGGTHTGVMKHVGMAVRDYTLSSSSLEGQIVTIGVATWGVIHNREALVHPEGRFPAHYYLDEQGQGRLSCLDVNHSHFLLVDDGTNGHYGAEIELRGHLEKLISDQPLGQKESGVKIPVVCVVLDGGPGTLNTIYSSMMNSTPCVILEGSGRVADVIAHVAGLPLSKVTLALIHRLMKKFFGEEFESFSELKIIEWTKKIQDIIRMPELLTVFRIDEEKNCDLDVAILQAFLKASRSSYNMGKQNRERQLELAVAWNRVDIAESEIFTEESQWNSSDLHQAMFSALVGNKSDFVRLLLENGVCIRQFLKEEDTLHELYTHLPSCLFLRKLAKRAPAGSRIALSDVAVEVRHLLGSFTQLIYRPAPPAQHRTETTSFDISVTLPSKGSGLEIPCFEAEKAPDTVWDPGRDLFLWSVIQNKRELAEIAWEECSDCIAAALAASKILKKLAQEGGDNGEEAESMRELASHYEKQAIGVFSECHTCDEQRAQKLLTRASPSWGGATCLRLALEADDKSFIAHSGVQALLTQIWCGELAVDNPQWKLPLCMLFFPLIYTGFLAFRRDEAMRREAERTEEEKLVMDSVIGFCKDDRKKSNDGDEPPKSRVRPLNCWTRMAGLFTCPQVKFYWNIASYFGFLWLFAVVLMMDFQPTPSWREILLYVWLTSLVCEEVRQLFHDSDGFGLQKKAKMYIKDVWNILDVLSIILFIAGLACRLQTNETVFYVGKVVLCIDFIIFCLRLMAIFTISRTLGPKIIIVRRMMMDLFFFMFLLSIWVVAYGVAKQGILIQNEERFNWIVRGAVYEPYLVIFGSLPASIDNTQFSMDSCSVNATDPLKPKCPVLNEDNVPVFPEWLTIIMLCVYLLFANILLLNLLIAIFNYTFTEVQDNTDAIWKFQRYELIKEYHSRPSLPPPFILLSHIYLLITHVFLRRPSQKHKQFRQELSQSEEEELLSWESFMKDNYLASLKQDKSQSVEHRIQDTAEKVGTMSELLEREHEMGSAGMVKRLTRLEEQVCQTARALQWIMDALKSQNFKSKEEAPLMACAFKSIVSEPAESGGEDQEQEKTHHFYARQHRYTGSTVKRFPVPEEKVPWEVEFTLYQPPVYNHQEAKDSDTSALDSHRNPAGRTGIKGRGALKSLGPNHIVDPVITRTEGGVLEFLALWDQAEGCWKFPGGPAKSGENLPDRLKTTLGVKLYQQIKGKMESGAKEVFKGYVDDSRNTDNAWVETTVITVHVDWRSMLAGNGSKMGSMSEQLQWHEVSSKIAMCPYQKEALRLVAQVKWRRGEEAELVSEPSPDTALGYAKQPSFR</sequence>
<feature type="transmembrane region" description="Helical" evidence="14">
    <location>
        <begin position="832"/>
        <end position="851"/>
    </location>
</feature>
<keyword evidence="6" id="KW-0107">Calcium channel</keyword>
<evidence type="ECO:0000313" key="18">
    <source>
        <dbReference type="EMBL" id="KAG9271648.1"/>
    </source>
</evidence>
<dbReference type="InterPro" id="IPR015797">
    <property type="entry name" value="NUDIX_hydrolase-like_dom_sf"/>
</dbReference>
<keyword evidence="5" id="KW-0109">Calcium transport</keyword>
<dbReference type="InterPro" id="IPR041491">
    <property type="entry name" value="TRPM_SLOG"/>
</dbReference>
<evidence type="ECO:0000256" key="3">
    <source>
        <dbReference type="ARBA" id="ARBA00022448"/>
    </source>
</evidence>
<feature type="domain" description="TRPM SLOG" evidence="16">
    <location>
        <begin position="143"/>
        <end position="369"/>
    </location>
</feature>
<evidence type="ECO:0000256" key="9">
    <source>
        <dbReference type="ARBA" id="ARBA00022989"/>
    </source>
</evidence>
<organism evidence="18 19">
    <name type="scientific">Astyanax mexicanus</name>
    <name type="common">Blind cave fish</name>
    <name type="synonym">Astyanax fasciatus mexicanus</name>
    <dbReference type="NCBI Taxonomy" id="7994"/>
    <lineage>
        <taxon>Eukaryota</taxon>
        <taxon>Metazoa</taxon>
        <taxon>Chordata</taxon>
        <taxon>Craniata</taxon>
        <taxon>Vertebrata</taxon>
        <taxon>Euteleostomi</taxon>
        <taxon>Actinopterygii</taxon>
        <taxon>Neopterygii</taxon>
        <taxon>Teleostei</taxon>
        <taxon>Ostariophysi</taxon>
        <taxon>Characiformes</taxon>
        <taxon>Characoidei</taxon>
        <taxon>Acestrorhamphidae</taxon>
        <taxon>Acestrorhamphinae</taxon>
        <taxon>Astyanax</taxon>
    </lineage>
</organism>
<feature type="domain" description="Ion transport" evidence="15">
    <location>
        <begin position="833"/>
        <end position="1093"/>
    </location>
</feature>
<evidence type="ECO:0000256" key="12">
    <source>
        <dbReference type="ARBA" id="ARBA00023303"/>
    </source>
</evidence>
<keyword evidence="7 14" id="KW-0812">Transmembrane</keyword>
<keyword evidence="4" id="KW-1003">Cell membrane</keyword>
<feature type="region of interest" description="Disordered" evidence="13">
    <location>
        <begin position="1312"/>
        <end position="1340"/>
    </location>
</feature>
<proteinExistence type="inferred from homology"/>
<evidence type="ECO:0000259" key="17">
    <source>
        <dbReference type="Pfam" id="PF25508"/>
    </source>
</evidence>
<feature type="transmembrane region" description="Helical" evidence="14">
    <location>
        <begin position="928"/>
        <end position="949"/>
    </location>
</feature>